<organism evidence="1 2">
    <name type="scientific">Melipona quadrifasciata</name>
    <dbReference type="NCBI Taxonomy" id="166423"/>
    <lineage>
        <taxon>Eukaryota</taxon>
        <taxon>Metazoa</taxon>
        <taxon>Ecdysozoa</taxon>
        <taxon>Arthropoda</taxon>
        <taxon>Hexapoda</taxon>
        <taxon>Insecta</taxon>
        <taxon>Pterygota</taxon>
        <taxon>Neoptera</taxon>
        <taxon>Endopterygota</taxon>
        <taxon>Hymenoptera</taxon>
        <taxon>Apocrita</taxon>
        <taxon>Aculeata</taxon>
        <taxon>Apoidea</taxon>
        <taxon>Anthophila</taxon>
        <taxon>Apidae</taxon>
        <taxon>Melipona</taxon>
    </lineage>
</organism>
<name>A0A0M9A9T7_9HYME</name>
<dbReference type="Proteomes" id="UP000053105">
    <property type="component" value="Unassembled WGS sequence"/>
</dbReference>
<dbReference type="AlphaFoldDB" id="A0A0M9A9T7"/>
<evidence type="ECO:0000313" key="1">
    <source>
        <dbReference type="EMBL" id="KOX80140.1"/>
    </source>
</evidence>
<dbReference type="EMBL" id="KQ435706">
    <property type="protein sequence ID" value="KOX80140.1"/>
    <property type="molecule type" value="Genomic_DNA"/>
</dbReference>
<sequence length="263" mass="30267">MYIILIIRIILVVNLIRHCVGWLLHEFILRLKSISNKINWCTFSAKDRKTSKYLVLNFQSRRVVIGSMLQLRPRIPQIRVSNTRLAQAASDCAPSVDVLPIFDVKQQSVRNPARMGANHSLVGVSYNKRLGYKESPLPAISVWGIMLQACPLEGKHREMTRFQRENKSRFYRNLLRLHACSYVPLISALSDHTYTLSTEVEYLEYGTVAIIFYYLYSSDEICILTHVVKKNTIDVTKCIVVTKNEMSVSNLIKVKHLILLVKE</sequence>
<evidence type="ECO:0000313" key="2">
    <source>
        <dbReference type="Proteomes" id="UP000053105"/>
    </source>
</evidence>
<dbReference type="OrthoDB" id="6354602at2759"/>
<protein>
    <submittedName>
        <fullName evidence="1">Uncharacterized protein</fullName>
    </submittedName>
</protein>
<proteinExistence type="predicted"/>
<reference evidence="1 2" key="1">
    <citation type="submission" date="2015-07" db="EMBL/GenBank/DDBJ databases">
        <title>The genome of Melipona quadrifasciata.</title>
        <authorList>
            <person name="Pan H."/>
            <person name="Kapheim K."/>
        </authorList>
    </citation>
    <scope>NUCLEOTIDE SEQUENCE [LARGE SCALE GENOMIC DNA]</scope>
    <source>
        <strain evidence="1">0111107301</strain>
        <tissue evidence="1">Whole body</tissue>
    </source>
</reference>
<accession>A0A0M9A9T7</accession>
<gene>
    <name evidence="1" type="ORF">WN51_08316</name>
</gene>
<keyword evidence="2" id="KW-1185">Reference proteome</keyword>